<name>A0A5S5CZC5_9SPHI</name>
<comment type="caution">
    <text evidence="1">The sequence shown here is derived from an EMBL/GenBank/DDBJ whole genome shotgun (WGS) entry which is preliminary data.</text>
</comment>
<accession>A0A5S5CZC5</accession>
<keyword evidence="2" id="KW-1185">Reference proteome</keyword>
<proteinExistence type="predicted"/>
<gene>
    <name evidence="1" type="ORF">BC792_1353</name>
</gene>
<protein>
    <recommendedName>
        <fullName evidence="3">Toxin</fullName>
    </recommendedName>
</protein>
<dbReference type="RefSeq" id="WP_148910329.1">
    <property type="nucleotide sequence ID" value="NZ_VNHX01000035.1"/>
</dbReference>
<sequence>MATKNEVEHFLSKFFVKYKIFGVLYRNRPKNAQTLLDLEMSPSERSKVIESIKVADYCEGPLDDQLYGLASMWVFGKTYKKHELYIKISIGAMSNPVICISFHIAEHSMTYPFKDK</sequence>
<dbReference type="EMBL" id="VNHX01000035">
    <property type="protein sequence ID" value="TYP87729.1"/>
    <property type="molecule type" value="Genomic_DNA"/>
</dbReference>
<evidence type="ECO:0008006" key="3">
    <source>
        <dbReference type="Google" id="ProtNLM"/>
    </source>
</evidence>
<dbReference type="OrthoDB" id="1366475at2"/>
<organism evidence="1 2">
    <name type="scientific">Sphingobacterium allocomposti</name>
    <dbReference type="NCBI Taxonomy" id="415956"/>
    <lineage>
        <taxon>Bacteria</taxon>
        <taxon>Pseudomonadati</taxon>
        <taxon>Bacteroidota</taxon>
        <taxon>Sphingobacteriia</taxon>
        <taxon>Sphingobacteriales</taxon>
        <taxon>Sphingobacteriaceae</taxon>
        <taxon>Sphingobacterium</taxon>
    </lineage>
</organism>
<dbReference type="Proteomes" id="UP000325105">
    <property type="component" value="Unassembled WGS sequence"/>
</dbReference>
<evidence type="ECO:0000313" key="1">
    <source>
        <dbReference type="EMBL" id="TYP87729.1"/>
    </source>
</evidence>
<evidence type="ECO:0000313" key="2">
    <source>
        <dbReference type="Proteomes" id="UP000325105"/>
    </source>
</evidence>
<dbReference type="AlphaFoldDB" id="A0A5S5CZC5"/>
<reference evidence="1 2" key="1">
    <citation type="submission" date="2019-07" db="EMBL/GenBank/DDBJ databases">
        <title>Genomic Encyclopedia of Archaeal and Bacterial Type Strains, Phase II (KMG-II): from individual species to whole genera.</title>
        <authorList>
            <person name="Goeker M."/>
        </authorList>
    </citation>
    <scope>NUCLEOTIDE SEQUENCE [LARGE SCALE GENOMIC DNA]</scope>
    <source>
        <strain evidence="1 2">DSM 18850</strain>
    </source>
</reference>